<sequence length="189" mass="20663">MGTSICIGAQNMTNNYISRWATEDDLEALQALITLAINTLQDNFLSTAQVVASRQVMGLDSQLVRDRTYLILEEQGRIVGCGGWSRRATLYGGDHSSELRDPALLNPKCDPARIRAMYTHPDHVRRGIGRRVLGLCEEAALTDGFKRVELMSTLSGQALYEACGYKAMEACPADVAGVSVPLIRMGKSL</sequence>
<evidence type="ECO:0000256" key="1">
    <source>
        <dbReference type="ARBA" id="ARBA00022679"/>
    </source>
</evidence>
<comment type="caution">
    <text evidence="4">The sequence shown here is derived from an EMBL/GenBank/DDBJ whole genome shotgun (WGS) entry which is preliminary data.</text>
</comment>
<dbReference type="InterPro" id="IPR016181">
    <property type="entry name" value="Acyl_CoA_acyltransferase"/>
</dbReference>
<dbReference type="SUPFAM" id="SSF55729">
    <property type="entry name" value="Acyl-CoA N-acyltransferases (Nat)"/>
    <property type="match status" value="1"/>
</dbReference>
<evidence type="ECO:0000313" key="5">
    <source>
        <dbReference type="Proteomes" id="UP000321230"/>
    </source>
</evidence>
<name>A0A511B4K6_9PROT</name>
<keyword evidence="5" id="KW-1185">Reference proteome</keyword>
<dbReference type="Gene3D" id="3.40.630.30">
    <property type="match status" value="1"/>
</dbReference>
<dbReference type="AlphaFoldDB" id="A0A511B4K6"/>
<keyword evidence="1 4" id="KW-0808">Transferase</keyword>
<dbReference type="PROSITE" id="PS51186">
    <property type="entry name" value="GNAT"/>
    <property type="match status" value="1"/>
</dbReference>
<dbReference type="EMBL" id="BJUZ01000004">
    <property type="protein sequence ID" value="GEK94652.1"/>
    <property type="molecule type" value="Genomic_DNA"/>
</dbReference>
<dbReference type="CDD" id="cd04301">
    <property type="entry name" value="NAT_SF"/>
    <property type="match status" value="1"/>
</dbReference>
<dbReference type="GO" id="GO:0016747">
    <property type="term" value="F:acyltransferase activity, transferring groups other than amino-acyl groups"/>
    <property type="evidence" value="ECO:0007669"/>
    <property type="project" value="InterPro"/>
</dbReference>
<dbReference type="Pfam" id="PF00583">
    <property type="entry name" value="Acetyltransf_1"/>
    <property type="match status" value="1"/>
</dbReference>
<dbReference type="InterPro" id="IPR050832">
    <property type="entry name" value="Bact_Acetyltransf"/>
</dbReference>
<proteinExistence type="predicted"/>
<reference evidence="4 5" key="1">
    <citation type="submission" date="2019-07" db="EMBL/GenBank/DDBJ databases">
        <title>Whole genome shotgun sequence of Gluconobacter wancherniae NBRC 103581.</title>
        <authorList>
            <person name="Hosoyama A."/>
            <person name="Uohara A."/>
            <person name="Ohji S."/>
            <person name="Ichikawa N."/>
        </authorList>
    </citation>
    <scope>NUCLEOTIDE SEQUENCE [LARGE SCALE GENOMIC DNA]</scope>
    <source>
        <strain evidence="4 5">NBRC 103581</strain>
    </source>
</reference>
<evidence type="ECO:0000313" key="4">
    <source>
        <dbReference type="EMBL" id="GEK94652.1"/>
    </source>
</evidence>
<dbReference type="InterPro" id="IPR000182">
    <property type="entry name" value="GNAT_dom"/>
</dbReference>
<dbReference type="PANTHER" id="PTHR43877">
    <property type="entry name" value="AMINOALKYLPHOSPHONATE N-ACETYLTRANSFERASE-RELATED-RELATED"/>
    <property type="match status" value="1"/>
</dbReference>
<organism evidence="4 5">
    <name type="scientific">Gluconobacter wancherniae NBRC 103581</name>
    <dbReference type="NCBI Taxonomy" id="656744"/>
    <lineage>
        <taxon>Bacteria</taxon>
        <taxon>Pseudomonadati</taxon>
        <taxon>Pseudomonadota</taxon>
        <taxon>Alphaproteobacteria</taxon>
        <taxon>Acetobacterales</taxon>
        <taxon>Acetobacteraceae</taxon>
        <taxon>Gluconobacter</taxon>
    </lineage>
</organism>
<evidence type="ECO:0000256" key="2">
    <source>
        <dbReference type="ARBA" id="ARBA00023315"/>
    </source>
</evidence>
<keyword evidence="2" id="KW-0012">Acyltransferase</keyword>
<evidence type="ECO:0000259" key="3">
    <source>
        <dbReference type="PROSITE" id="PS51186"/>
    </source>
</evidence>
<protein>
    <submittedName>
        <fullName evidence="4">Acetyltransferase</fullName>
    </submittedName>
</protein>
<accession>A0A511B4K6</accession>
<dbReference type="Proteomes" id="UP000321230">
    <property type="component" value="Unassembled WGS sequence"/>
</dbReference>
<feature type="domain" description="N-acetyltransferase" evidence="3">
    <location>
        <begin position="16"/>
        <end position="189"/>
    </location>
</feature>
<dbReference type="PANTHER" id="PTHR43877:SF1">
    <property type="entry name" value="ACETYLTRANSFERASE"/>
    <property type="match status" value="1"/>
</dbReference>
<gene>
    <name evidence="4" type="ORF">GWA01_24220</name>
</gene>